<dbReference type="AlphaFoldDB" id="A0A8J3LT60"/>
<name>A0A8J3LT60_9ACTN</name>
<feature type="transmembrane region" description="Helical" evidence="2">
    <location>
        <begin position="130"/>
        <end position="152"/>
    </location>
</feature>
<gene>
    <name evidence="3" type="ORF">Pfl04_15350</name>
</gene>
<dbReference type="InterPro" id="IPR021741">
    <property type="entry name" value="DUF3311"/>
</dbReference>
<accession>A0A8J3LT60</accession>
<keyword evidence="2" id="KW-0472">Membrane</keyword>
<dbReference type="EMBL" id="BONU01000007">
    <property type="protein sequence ID" value="GIG73131.1"/>
    <property type="molecule type" value="Genomic_DNA"/>
</dbReference>
<sequence length="157" mass="17165">MYDIPRPTGQASRTHGADSPAAGTAPVHRPTGVAPVPPLASRPGQQPPAAPDGRHRYGASAELGYQRSPDTWGLREPVRDAGSGHRHTNTAIQRHNGRSGWHLLLLVPIVMSLLVPFYNRMEPEFGGMPFFYWFPLSLNLLATACMLTVHLATKRGR</sequence>
<evidence type="ECO:0008006" key="5">
    <source>
        <dbReference type="Google" id="ProtNLM"/>
    </source>
</evidence>
<proteinExistence type="predicted"/>
<evidence type="ECO:0000313" key="4">
    <source>
        <dbReference type="Proteomes" id="UP000653674"/>
    </source>
</evidence>
<evidence type="ECO:0000256" key="2">
    <source>
        <dbReference type="SAM" id="Phobius"/>
    </source>
</evidence>
<dbReference type="Proteomes" id="UP000653674">
    <property type="component" value="Unassembled WGS sequence"/>
</dbReference>
<evidence type="ECO:0000256" key="1">
    <source>
        <dbReference type="SAM" id="MobiDB-lite"/>
    </source>
</evidence>
<comment type="caution">
    <text evidence="3">The sequence shown here is derived from an EMBL/GenBank/DDBJ whole genome shotgun (WGS) entry which is preliminary data.</text>
</comment>
<protein>
    <recommendedName>
        <fullName evidence="5">DUF3311 domain-containing protein</fullName>
    </recommendedName>
</protein>
<evidence type="ECO:0000313" key="3">
    <source>
        <dbReference type="EMBL" id="GIG73131.1"/>
    </source>
</evidence>
<keyword evidence="2" id="KW-1133">Transmembrane helix</keyword>
<organism evidence="3 4">
    <name type="scientific">Planosporangium flavigriseum</name>
    <dbReference type="NCBI Taxonomy" id="373681"/>
    <lineage>
        <taxon>Bacteria</taxon>
        <taxon>Bacillati</taxon>
        <taxon>Actinomycetota</taxon>
        <taxon>Actinomycetes</taxon>
        <taxon>Micromonosporales</taxon>
        <taxon>Micromonosporaceae</taxon>
        <taxon>Planosporangium</taxon>
    </lineage>
</organism>
<keyword evidence="2" id="KW-0812">Transmembrane</keyword>
<feature type="region of interest" description="Disordered" evidence="1">
    <location>
        <begin position="1"/>
        <end position="74"/>
    </location>
</feature>
<reference evidence="3" key="1">
    <citation type="submission" date="2021-01" db="EMBL/GenBank/DDBJ databases">
        <title>Whole genome shotgun sequence of Planosporangium flavigriseum NBRC 105377.</title>
        <authorList>
            <person name="Komaki H."/>
            <person name="Tamura T."/>
        </authorList>
    </citation>
    <scope>NUCLEOTIDE SEQUENCE</scope>
    <source>
        <strain evidence="3">NBRC 105377</strain>
    </source>
</reference>
<feature type="compositionally biased region" description="Pro residues" evidence="1">
    <location>
        <begin position="35"/>
        <end position="50"/>
    </location>
</feature>
<feature type="transmembrane region" description="Helical" evidence="2">
    <location>
        <begin position="101"/>
        <end position="118"/>
    </location>
</feature>
<dbReference type="Pfam" id="PF11755">
    <property type="entry name" value="DUF3311"/>
    <property type="match status" value="1"/>
</dbReference>
<keyword evidence="4" id="KW-1185">Reference proteome</keyword>
<dbReference type="RefSeq" id="WP_168071714.1">
    <property type="nucleotide sequence ID" value="NZ_BONU01000007.1"/>
</dbReference>